<dbReference type="EMBL" id="QGHD01000028">
    <property type="protein sequence ID" value="PWK93357.1"/>
    <property type="molecule type" value="Genomic_DNA"/>
</dbReference>
<keyword evidence="3" id="KW-1185">Reference proteome</keyword>
<organism evidence="2 3">
    <name type="scientific">Hallerella porci</name>
    <dbReference type="NCBI Taxonomy" id="1945871"/>
    <lineage>
        <taxon>Bacteria</taxon>
        <taxon>Pseudomonadati</taxon>
        <taxon>Fibrobacterota</taxon>
        <taxon>Fibrobacteria</taxon>
        <taxon>Fibrobacterales</taxon>
        <taxon>Fibrobacteraceae</taxon>
        <taxon>Hallerella</taxon>
    </lineage>
</organism>
<proteinExistence type="predicted"/>
<comment type="caution">
    <text evidence="2">The sequence shown here is derived from an EMBL/GenBank/DDBJ whole genome shotgun (WGS) entry which is preliminary data.</text>
</comment>
<gene>
    <name evidence="2" type="ORF">B0H50_12837</name>
</gene>
<evidence type="ECO:0000313" key="3">
    <source>
        <dbReference type="Proteomes" id="UP000245523"/>
    </source>
</evidence>
<feature type="coiled-coil region" evidence="1">
    <location>
        <begin position="55"/>
        <end position="156"/>
    </location>
</feature>
<accession>A0ABX5LK16</accession>
<keyword evidence="1" id="KW-0175">Coiled coil</keyword>
<reference evidence="2 3" key="1">
    <citation type="submission" date="2018-05" db="EMBL/GenBank/DDBJ databases">
        <title>Animal gut microbial communities from fecal samples from Wisconsin, USA.</title>
        <authorList>
            <person name="Neumann A."/>
        </authorList>
    </citation>
    <scope>NUCLEOTIDE SEQUENCE [LARGE SCALE GENOMIC DNA]</scope>
    <source>
        <strain evidence="2 3">UWS4</strain>
    </source>
</reference>
<evidence type="ECO:0008006" key="4">
    <source>
        <dbReference type="Google" id="ProtNLM"/>
    </source>
</evidence>
<evidence type="ECO:0000313" key="2">
    <source>
        <dbReference type="EMBL" id="PWK93357.1"/>
    </source>
</evidence>
<dbReference type="RefSeq" id="WP_146129232.1">
    <property type="nucleotide sequence ID" value="NZ_JAXEIU010000036.1"/>
</dbReference>
<name>A0ABX5LK16_9BACT</name>
<protein>
    <recommendedName>
        <fullName evidence="4">Chromosome partition protein Smc</fullName>
    </recommendedName>
</protein>
<dbReference type="Proteomes" id="UP000245523">
    <property type="component" value="Unassembled WGS sequence"/>
</dbReference>
<sequence length="225" mass="26023">MLGILGGNIYSDFMETDKFEDVAKRSEENLKLANQRHGAYWDSLYQENATLSRKISEEYAKYGQLKRSNDELEEANKEYASAYNVLQSQNEECRNQQEECISNLNSTNQELAESKISIDSLKSKYGYLNQNCNQMLESYQDSVATLLDDLKKCEESSQNRFSMETEFALVYECIFGQSRSYYYSKQEISQLSDCCVQAVKAFQKHNPHESDLKDFQESISFKCKG</sequence>
<evidence type="ECO:0000256" key="1">
    <source>
        <dbReference type="SAM" id="Coils"/>
    </source>
</evidence>